<dbReference type="EMBL" id="MTYJ01000117">
    <property type="protein sequence ID" value="OQV13716.1"/>
    <property type="molecule type" value="Genomic_DNA"/>
</dbReference>
<name>A0A1W0WET3_HYPEX</name>
<accession>A0A1W0WET3</accession>
<comment type="caution">
    <text evidence="2">The sequence shown here is derived from an EMBL/GenBank/DDBJ whole genome shotgun (WGS) entry which is preliminary data.</text>
</comment>
<keyword evidence="3" id="KW-1185">Reference proteome</keyword>
<feature type="region of interest" description="Disordered" evidence="1">
    <location>
        <begin position="1"/>
        <end position="30"/>
    </location>
</feature>
<reference evidence="3" key="1">
    <citation type="submission" date="2017-01" db="EMBL/GenBank/DDBJ databases">
        <title>Comparative genomics of anhydrobiosis in the tardigrade Hypsibius dujardini.</title>
        <authorList>
            <person name="Yoshida Y."/>
            <person name="Koutsovoulos G."/>
            <person name="Laetsch D."/>
            <person name="Stevens L."/>
            <person name="Kumar S."/>
            <person name="Horikawa D."/>
            <person name="Ishino K."/>
            <person name="Komine S."/>
            <person name="Tomita M."/>
            <person name="Blaxter M."/>
            <person name="Arakawa K."/>
        </authorList>
    </citation>
    <scope>NUCLEOTIDE SEQUENCE [LARGE SCALE GENOMIC DNA]</scope>
    <source>
        <strain evidence="3">Z151</strain>
    </source>
</reference>
<protein>
    <submittedName>
        <fullName evidence="2">Uncharacterized protein</fullName>
    </submittedName>
</protein>
<organism evidence="2 3">
    <name type="scientific">Hypsibius exemplaris</name>
    <name type="common">Freshwater tardigrade</name>
    <dbReference type="NCBI Taxonomy" id="2072580"/>
    <lineage>
        <taxon>Eukaryota</taxon>
        <taxon>Metazoa</taxon>
        <taxon>Ecdysozoa</taxon>
        <taxon>Tardigrada</taxon>
        <taxon>Eutardigrada</taxon>
        <taxon>Parachela</taxon>
        <taxon>Hypsibioidea</taxon>
        <taxon>Hypsibiidae</taxon>
        <taxon>Hypsibius</taxon>
    </lineage>
</organism>
<gene>
    <name evidence="2" type="ORF">BV898_12032</name>
</gene>
<evidence type="ECO:0000313" key="2">
    <source>
        <dbReference type="EMBL" id="OQV13716.1"/>
    </source>
</evidence>
<dbReference type="AlphaFoldDB" id="A0A1W0WET3"/>
<sequence length="154" mass="16902">MKELQPCESAGTTSSQPSRMPFLRPVGQNTARHNHRQSFGVLNGNLNASGLCASQPLFAWVRNAGATTTGTRELWVSCWFKCATSYDTPTRLAAPSPPTGELIRCPNVKRTLSRLAAMGKSRRKSYHAGFECFHYSASDFAIALSCCDFRLLTP</sequence>
<dbReference type="Proteomes" id="UP000192578">
    <property type="component" value="Unassembled WGS sequence"/>
</dbReference>
<proteinExistence type="predicted"/>
<evidence type="ECO:0000256" key="1">
    <source>
        <dbReference type="SAM" id="MobiDB-lite"/>
    </source>
</evidence>
<evidence type="ECO:0000313" key="3">
    <source>
        <dbReference type="Proteomes" id="UP000192578"/>
    </source>
</evidence>